<dbReference type="GO" id="GO:0009252">
    <property type="term" value="P:peptidoglycan biosynthetic process"/>
    <property type="evidence" value="ECO:0007669"/>
    <property type="project" value="UniProtKB-UniRule"/>
</dbReference>
<proteinExistence type="inferred from homology"/>
<evidence type="ECO:0000256" key="2">
    <source>
        <dbReference type="NCBIfam" id="TIGR02722"/>
    </source>
</evidence>
<dbReference type="KEGG" id="eic:NT01EI_1809"/>
<dbReference type="NCBIfam" id="TIGR02722">
    <property type="entry name" value="lp"/>
    <property type="match status" value="1"/>
</dbReference>
<dbReference type="PANTHER" id="PTHR40593:SF1">
    <property type="entry name" value="PENICILLIN-BINDING PROTEIN ACTIVATOR LPOB"/>
    <property type="match status" value="1"/>
</dbReference>
<evidence type="ECO:0000256" key="1">
    <source>
        <dbReference type="HAMAP-Rule" id="MF_01889"/>
    </source>
</evidence>
<dbReference type="InterPro" id="IPR014094">
    <property type="entry name" value="LpoB"/>
</dbReference>
<dbReference type="STRING" id="67780.B6E78_02140"/>
<comment type="subunit">
    <text evidence="1">Interacts with PBP1b.</text>
</comment>
<comment type="subcellular location">
    <subcellularLocation>
        <location evidence="1">Cell outer membrane</location>
        <topology evidence="1">Lipid-anchor</topology>
        <orientation evidence="1">Periplasmic side</orientation>
    </subcellularLocation>
</comment>
<dbReference type="PROSITE" id="PS51257">
    <property type="entry name" value="PROKAR_LIPOPROTEIN"/>
    <property type="match status" value="1"/>
</dbReference>
<keyword evidence="1" id="KW-0573">Peptidoglycan synthesis</keyword>
<dbReference type="HAMAP" id="MF_01889">
    <property type="entry name" value="LpoB"/>
    <property type="match status" value="1"/>
</dbReference>
<keyword evidence="1" id="KW-0564">Palmitate</keyword>
<protein>
    <recommendedName>
        <fullName evidence="1 2">Penicillin-binding protein activator LpoB</fullName>
        <shortName evidence="1">PBP activator LpoB</shortName>
    </recommendedName>
</protein>
<keyword evidence="1" id="KW-0998">Cell outer membrane</keyword>
<evidence type="ECO:0000256" key="3">
    <source>
        <dbReference type="SAM" id="MobiDB-lite"/>
    </source>
</evidence>
<keyword evidence="1" id="KW-0472">Membrane</keyword>
<keyword evidence="1" id="KW-0732">Signal</keyword>
<reference evidence="5" key="1">
    <citation type="submission" date="2009-03" db="EMBL/GenBank/DDBJ databases">
        <title>Complete genome sequence of Edwardsiella ictaluri 93-146.</title>
        <authorList>
            <person name="Williams M.L."/>
            <person name="Gillaspy A.F."/>
            <person name="Dyer D.W."/>
            <person name="Thune R.L."/>
            <person name="Waldbieser G.C."/>
            <person name="Schuster S.C."/>
            <person name="Gipson J."/>
            <person name="Zaitshik J."/>
            <person name="Landry C."/>
            <person name="Lawrence M.L."/>
        </authorList>
    </citation>
    <scope>NUCLEOTIDE SEQUENCE [LARGE SCALE GENOMIC DNA]</scope>
    <source>
        <strain evidence="5">93-146</strain>
    </source>
</reference>
<reference evidence="4 5" key="2">
    <citation type="journal article" date="2012" name="J. Bacteriol.">
        <title>Genome Sequence of Edwardsiella ictaluri 93-146, a Strain Associated with a Natural Channel Catfish Outbreak of Enteric Septicemia of Catfish.</title>
        <authorList>
            <person name="Williams M.L."/>
            <person name="Gillaspy A.F."/>
            <person name="Dyer D.W."/>
            <person name="Thune R.L."/>
            <person name="Waldbieser G.C."/>
            <person name="Schuster S.C."/>
            <person name="Gipson J."/>
            <person name="Zaitshik J."/>
            <person name="Landry C."/>
            <person name="Banes M.M."/>
            <person name="Lawrence M.L."/>
        </authorList>
    </citation>
    <scope>NUCLEOTIDE SEQUENCE [LARGE SCALE GENOMIC DNA]</scope>
    <source>
        <strain evidence="4 5">93-146</strain>
    </source>
</reference>
<keyword evidence="1 4" id="KW-0449">Lipoprotein</keyword>
<sequence length="198" mass="20554">MMMKRMTGIALAALLLSGCQGLLQRGERPSQPPAPTTSAKPSVVPTPRPPVVTPVPQPPKMSSLDWQGSFAPLIDQLLSAQGGETGSILLVDGVQNKTNGQLGMANASEVLRSALAGNPRFQLVSAAQLAQAKQSLGLAANDSLGSRSKAIGLARQVSAQYVLYTTVSGNVQAPRLAMQLMLVQSGEIIWSGKGSVAL</sequence>
<dbReference type="Pfam" id="PF13036">
    <property type="entry name" value="LpoB"/>
    <property type="match status" value="1"/>
</dbReference>
<evidence type="ECO:0000313" key="5">
    <source>
        <dbReference type="Proteomes" id="UP000001485"/>
    </source>
</evidence>
<dbReference type="AlphaFoldDB" id="C5BFM3"/>
<name>C5BFM3_EDWI9</name>
<feature type="compositionally biased region" description="Pro residues" evidence="3">
    <location>
        <begin position="44"/>
        <end position="53"/>
    </location>
</feature>
<dbReference type="HOGENOM" id="CLU_092328_0_0_6"/>
<keyword evidence="1" id="KW-0133">Cell shape</keyword>
<comment type="similarity">
    <text evidence="1">Belongs to the LpoB family.</text>
</comment>
<dbReference type="GO" id="GO:0031241">
    <property type="term" value="C:periplasmic side of cell outer membrane"/>
    <property type="evidence" value="ECO:0007669"/>
    <property type="project" value="UniProtKB-UniRule"/>
</dbReference>
<comment type="function">
    <text evidence="1">Regulator of peptidoglycan synthesis that is essential for the function of penicillin-binding protein 1B (PBP1b).</text>
</comment>
<accession>C5BFM3</accession>
<dbReference type="PANTHER" id="PTHR40593">
    <property type="entry name" value="PENICILLIN-BINDING PROTEIN ACTIVATOR LPOB"/>
    <property type="match status" value="1"/>
</dbReference>
<dbReference type="GO" id="GO:0008360">
    <property type="term" value="P:regulation of cell shape"/>
    <property type="evidence" value="ECO:0007669"/>
    <property type="project" value="UniProtKB-KW"/>
</dbReference>
<gene>
    <name evidence="1" type="primary">lpoB</name>
    <name evidence="4" type="ordered locus">NT01EI_1809</name>
</gene>
<feature type="region of interest" description="Disordered" evidence="3">
    <location>
        <begin position="24"/>
        <end position="53"/>
    </location>
</feature>
<evidence type="ECO:0000313" key="4">
    <source>
        <dbReference type="EMBL" id="ACR68986.1"/>
    </source>
</evidence>
<dbReference type="GO" id="GO:0030234">
    <property type="term" value="F:enzyme regulator activity"/>
    <property type="evidence" value="ECO:0007669"/>
    <property type="project" value="UniProtKB-UniRule"/>
</dbReference>
<dbReference type="Gene3D" id="3.40.50.10610">
    <property type="entry name" value="ABC-type transport auxiliary lipoprotein component"/>
    <property type="match status" value="1"/>
</dbReference>
<organism evidence="4 5">
    <name type="scientific">Edwardsiella ictaluri (strain 93-146)</name>
    <dbReference type="NCBI Taxonomy" id="634503"/>
    <lineage>
        <taxon>Bacteria</taxon>
        <taxon>Pseudomonadati</taxon>
        <taxon>Pseudomonadota</taxon>
        <taxon>Gammaproteobacteria</taxon>
        <taxon>Enterobacterales</taxon>
        <taxon>Hafniaceae</taxon>
        <taxon>Edwardsiella</taxon>
    </lineage>
</organism>
<dbReference type="Proteomes" id="UP000001485">
    <property type="component" value="Chromosome"/>
</dbReference>
<dbReference type="EMBL" id="CP001600">
    <property type="protein sequence ID" value="ACR68986.1"/>
    <property type="molecule type" value="Genomic_DNA"/>
</dbReference>